<dbReference type="Gene3D" id="3.40.190.150">
    <property type="entry name" value="Bordetella uptake gene, domain 1"/>
    <property type="match status" value="1"/>
</dbReference>
<reference evidence="4" key="1">
    <citation type="submission" date="2017-05" db="EMBL/GenBank/DDBJ databases">
        <title>Complete and WGS of Bordetella genogroups.</title>
        <authorList>
            <person name="Spilker T."/>
            <person name="Lipuma J."/>
        </authorList>
    </citation>
    <scope>NUCLEOTIDE SEQUENCE [LARGE SCALE GENOMIC DNA]</scope>
    <source>
        <strain evidence="4">AU18089</strain>
    </source>
</reference>
<comment type="caution">
    <text evidence="3">The sequence shown here is derived from an EMBL/GenBank/DDBJ whole genome shotgun (WGS) entry which is preliminary data.</text>
</comment>
<dbReference type="AlphaFoldDB" id="A0A261RLK5"/>
<dbReference type="SUPFAM" id="SSF53850">
    <property type="entry name" value="Periplasmic binding protein-like II"/>
    <property type="match status" value="1"/>
</dbReference>
<dbReference type="Proteomes" id="UP000216947">
    <property type="component" value="Unassembled WGS sequence"/>
</dbReference>
<gene>
    <name evidence="3" type="ORF">CAL19_06825</name>
</gene>
<comment type="similarity">
    <text evidence="1">Belongs to the UPF0065 (bug) family.</text>
</comment>
<evidence type="ECO:0000256" key="1">
    <source>
        <dbReference type="ARBA" id="ARBA00006987"/>
    </source>
</evidence>
<dbReference type="InterPro" id="IPR042100">
    <property type="entry name" value="Bug_dom1"/>
</dbReference>
<evidence type="ECO:0000313" key="3">
    <source>
        <dbReference type="EMBL" id="OZI25173.1"/>
    </source>
</evidence>
<protein>
    <recommendedName>
        <fullName evidence="5">Tripartite tricarboxylate transporter substrate binding protein</fullName>
    </recommendedName>
</protein>
<dbReference type="PANTHER" id="PTHR42928:SF5">
    <property type="entry name" value="BLR1237 PROTEIN"/>
    <property type="match status" value="1"/>
</dbReference>
<dbReference type="PANTHER" id="PTHR42928">
    <property type="entry name" value="TRICARBOXYLATE-BINDING PROTEIN"/>
    <property type="match status" value="1"/>
</dbReference>
<dbReference type="InterPro" id="IPR005064">
    <property type="entry name" value="BUG"/>
</dbReference>
<proteinExistence type="inferred from homology"/>
<dbReference type="EMBL" id="NEVK01000003">
    <property type="protein sequence ID" value="OZI25173.1"/>
    <property type="molecule type" value="Genomic_DNA"/>
</dbReference>
<name>A0A261RLK5_9BORD</name>
<evidence type="ECO:0000256" key="2">
    <source>
        <dbReference type="SAM" id="MobiDB-lite"/>
    </source>
</evidence>
<evidence type="ECO:0008006" key="5">
    <source>
        <dbReference type="Google" id="ProtNLM"/>
    </source>
</evidence>
<accession>A0A261RLK5</accession>
<dbReference type="Pfam" id="PF03401">
    <property type="entry name" value="TctC"/>
    <property type="match status" value="1"/>
</dbReference>
<keyword evidence="4" id="KW-1185">Reference proteome</keyword>
<feature type="region of interest" description="Disordered" evidence="2">
    <location>
        <begin position="17"/>
        <end position="43"/>
    </location>
</feature>
<sequence>MRRCKADRIPKGAMLQATRSATAWRPVPPSSRRARTSPPTTINQESGMLRRQFLRGSAAVLGACAARLSFAQSYPTRPITLWVPYAVGGNADLTARLFADSLAKTLGQSVVVGNKPGGGGAIGALHVTGSPPDGYNLLFCAPSVFSVTPHLVKVSYGIDSIQPVCLVSKTPLVLVVKAGSRYKSLADVVAAAKARPQTVAMGYSGLGTPNHLAMLDLEAVGKIRFNGIAYKGSNPMLKDLLGGQIEIAADQVSTSKAYIESGTLVPLAVFGPLQDALPGIPSVSSLGPEPFDVTTYLGISAPAGTPASIMLALQKAANAALQESRFVQGVTKMGSFVQWGSAEDYARIMHKEDEFMRAMAAAGRLKMES</sequence>
<dbReference type="PIRSF" id="PIRSF017082">
    <property type="entry name" value="YflP"/>
    <property type="match status" value="1"/>
</dbReference>
<dbReference type="CDD" id="cd07012">
    <property type="entry name" value="PBP2_Bug_TTT"/>
    <property type="match status" value="1"/>
</dbReference>
<dbReference type="Gene3D" id="3.40.190.10">
    <property type="entry name" value="Periplasmic binding protein-like II"/>
    <property type="match status" value="1"/>
</dbReference>
<evidence type="ECO:0000313" key="4">
    <source>
        <dbReference type="Proteomes" id="UP000216947"/>
    </source>
</evidence>
<organism evidence="3 4">
    <name type="scientific">Bordetella genomosp. 7</name>
    <dbReference type="NCBI Taxonomy" id="1416805"/>
    <lineage>
        <taxon>Bacteria</taxon>
        <taxon>Pseudomonadati</taxon>
        <taxon>Pseudomonadota</taxon>
        <taxon>Betaproteobacteria</taxon>
        <taxon>Burkholderiales</taxon>
        <taxon>Alcaligenaceae</taxon>
        <taxon>Bordetella</taxon>
    </lineage>
</organism>